<evidence type="ECO:0000313" key="2">
    <source>
        <dbReference type="Proteomes" id="UP000187148"/>
    </source>
</evidence>
<name>A0A831EFF0_9ENTR</name>
<proteinExistence type="predicted"/>
<dbReference type="EMBL" id="CP019446">
    <property type="protein sequence ID" value="APZ07760.1"/>
    <property type="molecule type" value="Genomic_DNA"/>
</dbReference>
<geneLocation type="plasmid" evidence="1 2">
    <name>p888-76-1</name>
</geneLocation>
<gene>
    <name evidence="1" type="ORF">BWI95_22170</name>
</gene>
<accession>A0A831EFF0</accession>
<dbReference type="KEGG" id="kco:BWI95_22170"/>
<evidence type="ECO:0000313" key="1">
    <source>
        <dbReference type="EMBL" id="APZ07760.1"/>
    </source>
</evidence>
<keyword evidence="2" id="KW-1185">Reference proteome</keyword>
<reference evidence="1 2" key="1">
    <citation type="submission" date="2017-01" db="EMBL/GenBank/DDBJ databases">
        <authorList>
            <person name="Cao J.-M."/>
        </authorList>
    </citation>
    <scope>NUCLEOTIDE SEQUENCE [LARGE SCALE GENOMIC DNA]</scope>
    <source>
        <strain evidence="1 2">888-76</strain>
        <plasmid evidence="1 2">p888-76-1</plasmid>
    </source>
</reference>
<sequence>MKNEHAIIGEAIIALLSTHAREKFSRKMLEDYLKALYLEKYESSCSVDEIDLHLSALKKISFKSQ</sequence>
<organism evidence="1 2">
    <name type="scientific">Kosakonia cowanii JCM 10956 = DSM 18146</name>
    <dbReference type="NCBI Taxonomy" id="1300165"/>
    <lineage>
        <taxon>Bacteria</taxon>
        <taxon>Pseudomonadati</taxon>
        <taxon>Pseudomonadota</taxon>
        <taxon>Gammaproteobacteria</taxon>
        <taxon>Enterobacterales</taxon>
        <taxon>Enterobacteriaceae</taxon>
        <taxon>Kosakonia</taxon>
    </lineage>
</organism>
<keyword evidence="1" id="KW-0614">Plasmid</keyword>
<dbReference type="AlphaFoldDB" id="A0A831EFF0"/>
<dbReference type="Proteomes" id="UP000187148">
    <property type="component" value="Plasmid p888-76-1"/>
</dbReference>
<protein>
    <submittedName>
        <fullName evidence="1">Uncharacterized protein</fullName>
    </submittedName>
</protein>